<evidence type="ECO:0000259" key="4">
    <source>
        <dbReference type="Pfam" id="PF00177"/>
    </source>
</evidence>
<comment type="similarity">
    <text evidence="1">Belongs to the universal ribosomal protein uS7 family.</text>
</comment>
<reference evidence="6" key="1">
    <citation type="submission" date="2022-11" db="UniProtKB">
        <authorList>
            <consortium name="WormBaseParasite"/>
        </authorList>
    </citation>
    <scope>IDENTIFICATION</scope>
</reference>
<accession>A0A914QG82</accession>
<name>A0A914QG82_9BILA</name>
<dbReference type="Proteomes" id="UP000887578">
    <property type="component" value="Unplaced"/>
</dbReference>
<feature type="domain" description="Small ribosomal subunit protein uS7" evidence="4">
    <location>
        <begin position="33"/>
        <end position="116"/>
    </location>
</feature>
<evidence type="ECO:0000313" key="6">
    <source>
        <dbReference type="WBParaSite" id="PDA_v2.g30420.t1"/>
    </source>
</evidence>
<evidence type="ECO:0000256" key="3">
    <source>
        <dbReference type="ARBA" id="ARBA00023274"/>
    </source>
</evidence>
<dbReference type="WBParaSite" id="PDA_v2.g30420.t1">
    <property type="protein sequence ID" value="PDA_v2.g30420.t1"/>
    <property type="gene ID" value="PDA_v2.g30420"/>
</dbReference>
<sequence length="118" mass="13802">MLRSFNNISKISIRYAHPSRLKPEKIKCLQSDQSPVIYRDHVVDKLIRVILKDGKKEIARTAVYDALEIIKRRQYRQWLKAATEEEKNKIELNPFIVANTAIRNCRPLMKLQGVTRGN</sequence>
<dbReference type="GO" id="GO:1990904">
    <property type="term" value="C:ribonucleoprotein complex"/>
    <property type="evidence" value="ECO:0007669"/>
    <property type="project" value="UniProtKB-KW"/>
</dbReference>
<keyword evidence="2" id="KW-0689">Ribosomal protein</keyword>
<dbReference type="InterPro" id="IPR023798">
    <property type="entry name" value="Ribosomal_uS7_dom"/>
</dbReference>
<dbReference type="SUPFAM" id="SSF47973">
    <property type="entry name" value="Ribosomal protein S7"/>
    <property type="match status" value="1"/>
</dbReference>
<proteinExistence type="inferred from homology"/>
<evidence type="ECO:0000313" key="5">
    <source>
        <dbReference type="Proteomes" id="UP000887578"/>
    </source>
</evidence>
<protein>
    <submittedName>
        <fullName evidence="6">Ribosomal protein S7 domain-containing protein</fullName>
    </submittedName>
</protein>
<evidence type="ECO:0000256" key="2">
    <source>
        <dbReference type="ARBA" id="ARBA00022980"/>
    </source>
</evidence>
<dbReference type="GO" id="GO:0005840">
    <property type="term" value="C:ribosome"/>
    <property type="evidence" value="ECO:0007669"/>
    <property type="project" value="UniProtKB-KW"/>
</dbReference>
<keyword evidence="5" id="KW-1185">Reference proteome</keyword>
<dbReference type="AlphaFoldDB" id="A0A914QG82"/>
<dbReference type="Pfam" id="PF00177">
    <property type="entry name" value="Ribosomal_S7"/>
    <property type="match status" value="1"/>
</dbReference>
<dbReference type="InterPro" id="IPR036823">
    <property type="entry name" value="Ribosomal_uS7_dom_sf"/>
</dbReference>
<dbReference type="Gene3D" id="1.10.455.10">
    <property type="entry name" value="Ribosomal protein S7 domain"/>
    <property type="match status" value="1"/>
</dbReference>
<keyword evidence="3" id="KW-0687">Ribonucleoprotein</keyword>
<evidence type="ECO:0000256" key="1">
    <source>
        <dbReference type="ARBA" id="ARBA00007151"/>
    </source>
</evidence>
<organism evidence="5 6">
    <name type="scientific">Panagrolaimus davidi</name>
    <dbReference type="NCBI Taxonomy" id="227884"/>
    <lineage>
        <taxon>Eukaryota</taxon>
        <taxon>Metazoa</taxon>
        <taxon>Ecdysozoa</taxon>
        <taxon>Nematoda</taxon>
        <taxon>Chromadorea</taxon>
        <taxon>Rhabditida</taxon>
        <taxon>Tylenchina</taxon>
        <taxon>Panagrolaimomorpha</taxon>
        <taxon>Panagrolaimoidea</taxon>
        <taxon>Panagrolaimidae</taxon>
        <taxon>Panagrolaimus</taxon>
    </lineage>
</organism>